<protein>
    <recommendedName>
        <fullName evidence="3">Protein HID1</fullName>
    </recommendedName>
</protein>
<feature type="compositionally biased region" description="Acidic residues" evidence="1">
    <location>
        <begin position="584"/>
        <end position="596"/>
    </location>
</feature>
<organism evidence="2">
    <name type="scientific">Phlebotomus kandelakii</name>
    <dbReference type="NCBI Taxonomy" id="1109342"/>
    <lineage>
        <taxon>Eukaryota</taxon>
        <taxon>Metazoa</taxon>
        <taxon>Ecdysozoa</taxon>
        <taxon>Arthropoda</taxon>
        <taxon>Hexapoda</taxon>
        <taxon>Insecta</taxon>
        <taxon>Pterygota</taxon>
        <taxon>Neoptera</taxon>
        <taxon>Endopterygota</taxon>
        <taxon>Diptera</taxon>
        <taxon>Nematocera</taxon>
        <taxon>Psychodoidea</taxon>
        <taxon>Psychodidae</taxon>
        <taxon>Phlebotomus</taxon>
        <taxon>Larroussius</taxon>
    </lineage>
</organism>
<dbReference type="InterPro" id="IPR026705">
    <property type="entry name" value="Hid-1/Ecm30"/>
</dbReference>
<reference evidence="2" key="1">
    <citation type="submission" date="2019-10" db="EMBL/GenBank/DDBJ databases">
        <title>Short sand fly seasons in Tbilisi, Georgia, hinder development of host immunity to saliva of the visceral leishmaniasis vector Phlebotomus kandelakii.</title>
        <authorList>
            <person name="Oliveira F."/>
            <person name="Giorgobiani E."/>
            <person name="Guimaraes-Costa A.B."/>
            <person name="Abdeladhim M."/>
            <person name="Oristian J."/>
            <person name="Tskhvaradze L."/>
            <person name="Tsertsvadze N."/>
            <person name="Zakalashvili M."/>
            <person name="Valenzuela J.G."/>
            <person name="Kamhawi S."/>
        </authorList>
    </citation>
    <scope>NUCLEOTIDE SEQUENCE</scope>
    <source>
        <strain evidence="2">Wild-capture in Tbilisi</strain>
        <tissue evidence="2">Salivary glands</tissue>
    </source>
</reference>
<proteinExistence type="predicted"/>
<dbReference type="PANTHER" id="PTHR21575">
    <property type="entry name" value="PROTEIN HID1"/>
    <property type="match status" value="1"/>
</dbReference>
<dbReference type="GO" id="GO:0016020">
    <property type="term" value="C:membrane"/>
    <property type="evidence" value="ECO:0007669"/>
    <property type="project" value="TreeGrafter"/>
</dbReference>
<dbReference type="PANTHER" id="PTHR21575:SF12">
    <property type="entry name" value="PROTEIN HID1"/>
    <property type="match status" value="1"/>
</dbReference>
<feature type="region of interest" description="Disordered" evidence="1">
    <location>
        <begin position="565"/>
        <end position="625"/>
    </location>
</feature>
<dbReference type="GO" id="GO:0005797">
    <property type="term" value="C:Golgi medial cisterna"/>
    <property type="evidence" value="ECO:0007669"/>
    <property type="project" value="TreeGrafter"/>
</dbReference>
<dbReference type="EMBL" id="GIFK01003867">
    <property type="protein sequence ID" value="NBJ61570.1"/>
    <property type="molecule type" value="Transcribed_RNA"/>
</dbReference>
<evidence type="ECO:0000313" key="2">
    <source>
        <dbReference type="EMBL" id="NBJ61570.1"/>
    </source>
</evidence>
<dbReference type="Pfam" id="PF12722">
    <property type="entry name" value="Hid1"/>
    <property type="match status" value="1"/>
</dbReference>
<sequence length="830" mass="93527">MGNTDTKLNFRKAIVQITTKNQQIDATDDTFWDQFWTEHSTNVQDVFALVPPNEIRALRQENPANLATLLYKATERLVRAVDNSCRTQTEQQIVINCVRLLQRILPYVFEDSEWKNFFWSQLPSGNDGDDTSTPLAQSLLNAICDLLFCPDFTVVATRRSGPDKAEELTNIDSCEYIWEAGVGFAQSPPKHTHLEMRRTELLKLLLTCFSETMYRVPSTSEEPNKWIAHFTSADNRHALPLFTSLLNTVCAYDPVGLGVPYNHLLFTDTLEPLVEVCLQILIVTLDHDMTLNSPTTAAYDETTLGDNLFINYLSRVHRDEDFHFILRGITRLLNNPLVQNYLPNSTKRLHCHQELLVFFWKICDYNKKFLYFVLKSSDVLDVLVPILYHLNDSRADQSRVGLMHIGVFILLLLSGERNFGVRLNKPYTATVPMDIPVFTGTHADLLVTVFHKIIATGHQRLQPLFDCLLTILVNVSPYLKTLSMVASIKLLHLLEAFSTPWFLYSAPANHHLVFFLLEIFNNIIQYQFDGNSNLVYTIIRKRHVFHALANLPSDMGGISRCLNTRKGGRRLTPPVTAKAPPQSEEVEEEEEEESEEDNKSDTIVEEESMEGSKPALPAEPGTLKASLLDTPAIGQMTERESAHMSASQSQESPTLCDLNATLANLSVEDAKSEASVKSPATTPTTSPKATASVALKRAVAQRGSIRVTSASGGSTGGNVWTPTPEWVASWRAKLPLQTIMRLLQVLVPQVEKICIDKGLTDESEILKFLQHGTLVGLLPVPHPILIRKYQANSGTTAWFRTYMWGVIYLRNIEPAIWYDTDVKLFEIQRV</sequence>
<feature type="compositionally biased region" description="Low complexity" evidence="1">
    <location>
        <begin position="675"/>
        <end position="691"/>
    </location>
</feature>
<evidence type="ECO:0008006" key="3">
    <source>
        <dbReference type="Google" id="ProtNLM"/>
    </source>
</evidence>
<accession>A0A6B2EJ01</accession>
<name>A0A6B2EJ01_9DIPT</name>
<evidence type="ECO:0000256" key="1">
    <source>
        <dbReference type="SAM" id="MobiDB-lite"/>
    </source>
</evidence>
<feature type="region of interest" description="Disordered" evidence="1">
    <location>
        <begin position="670"/>
        <end position="691"/>
    </location>
</feature>
<dbReference type="AlphaFoldDB" id="A0A6B2EJ01"/>
<dbReference type="GO" id="GO:0000138">
    <property type="term" value="C:Golgi trans cisterna"/>
    <property type="evidence" value="ECO:0007669"/>
    <property type="project" value="TreeGrafter"/>
</dbReference>